<feature type="transmembrane region" description="Helical" evidence="4">
    <location>
        <begin position="52"/>
        <end position="72"/>
    </location>
</feature>
<evidence type="ECO:0000256" key="3">
    <source>
        <dbReference type="ARBA" id="ARBA00023136"/>
    </source>
</evidence>
<dbReference type="PROSITE" id="PS50850">
    <property type="entry name" value="MFS"/>
    <property type="match status" value="1"/>
</dbReference>
<evidence type="ECO:0000256" key="4">
    <source>
        <dbReference type="SAM" id="Phobius"/>
    </source>
</evidence>
<evidence type="ECO:0000256" key="2">
    <source>
        <dbReference type="ARBA" id="ARBA00022989"/>
    </source>
</evidence>
<feature type="transmembrane region" description="Helical" evidence="4">
    <location>
        <begin position="103"/>
        <end position="125"/>
    </location>
</feature>
<dbReference type="EMBL" id="FTPD01000015">
    <property type="protein sequence ID" value="SIT55603.1"/>
    <property type="molecule type" value="Genomic_DNA"/>
</dbReference>
<feature type="transmembrane region" description="Helical" evidence="4">
    <location>
        <begin position="79"/>
        <end position="97"/>
    </location>
</feature>
<proteinExistence type="predicted"/>
<name>A0A1R3V6S9_9HYPH</name>
<keyword evidence="2 4" id="KW-1133">Transmembrane helix</keyword>
<dbReference type="STRING" id="1631249.BQ8794_220167"/>
<dbReference type="InterPro" id="IPR011701">
    <property type="entry name" value="MFS"/>
</dbReference>
<feature type="transmembrane region" description="Helical" evidence="4">
    <location>
        <begin position="346"/>
        <end position="366"/>
    </location>
</feature>
<gene>
    <name evidence="6" type="primary">ydeR</name>
    <name evidence="6" type="ORF">BQ8794_220167</name>
</gene>
<feature type="transmembrane region" description="Helical" evidence="4">
    <location>
        <begin position="372"/>
        <end position="392"/>
    </location>
</feature>
<dbReference type="Gene3D" id="1.20.1250.20">
    <property type="entry name" value="MFS general substrate transporter like domains"/>
    <property type="match status" value="1"/>
</dbReference>
<feature type="transmembrane region" description="Helical" evidence="4">
    <location>
        <begin position="277"/>
        <end position="298"/>
    </location>
</feature>
<reference evidence="7" key="1">
    <citation type="submission" date="2017-01" db="EMBL/GenBank/DDBJ databases">
        <authorList>
            <person name="Brunel B."/>
        </authorList>
    </citation>
    <scope>NUCLEOTIDE SEQUENCE [LARGE SCALE GENOMIC DNA]</scope>
</reference>
<dbReference type="InterPro" id="IPR036259">
    <property type="entry name" value="MFS_trans_sf"/>
</dbReference>
<dbReference type="CDD" id="cd17324">
    <property type="entry name" value="MFS_NepI_like"/>
    <property type="match status" value="1"/>
</dbReference>
<sequence length="406" mass="42089">MNVSVPNDRLPAGFEFAVACVCGAIVANLYFAQPIVGEIAGTLGLAPERAGIIVTLAQLGYCLGLLLLVPLADALENRRLALAVLVVGFAASITMALTTSPTLFLIACFGIGVGSVSVQILLPYAAALSDPKRQGLMVGRVMAGILTGIMLSRPVSSLITGPLGWRSVFFVSAAISLGAAMLILARMPARQPESKLRYGAMLKSMGSLALGNRLLQRRAAYQFLMFYSYTLFWTALPLLLSRPPYSLDQVQIALVALAGAAGAMMSPLAGRVADRGAITLGMTLSLSAGVLSWIVAGWGGSGGVVGLAALLVGALLLDGAVPVSLVMSQRELFSAHPNERARLNGLFMAAFFVGGAAGASVGVWAIENCGWHGAMIAGASGPLVALTLHLTFQALQTPPRSKGVRK</sequence>
<dbReference type="SUPFAM" id="SSF103473">
    <property type="entry name" value="MFS general substrate transporter"/>
    <property type="match status" value="1"/>
</dbReference>
<dbReference type="PANTHER" id="PTHR42910:SF1">
    <property type="entry name" value="MAJOR FACILITATOR SUPERFAMILY (MFS) PROFILE DOMAIN-CONTAINING PROTEIN"/>
    <property type="match status" value="1"/>
</dbReference>
<dbReference type="AlphaFoldDB" id="A0A1R3V6S9"/>
<evidence type="ECO:0000313" key="7">
    <source>
        <dbReference type="Proteomes" id="UP000188388"/>
    </source>
</evidence>
<feature type="transmembrane region" description="Helical" evidence="4">
    <location>
        <begin position="167"/>
        <end position="185"/>
    </location>
</feature>
<accession>A0A1R3V6S9</accession>
<feature type="transmembrane region" description="Helical" evidence="4">
    <location>
        <begin position="252"/>
        <end position="270"/>
    </location>
</feature>
<feature type="transmembrane region" description="Helical" evidence="4">
    <location>
        <begin position="137"/>
        <end position="155"/>
    </location>
</feature>
<dbReference type="Proteomes" id="UP000188388">
    <property type="component" value="Unassembled WGS sequence"/>
</dbReference>
<keyword evidence="1 4" id="KW-0812">Transmembrane</keyword>
<dbReference type="GO" id="GO:0022857">
    <property type="term" value="F:transmembrane transporter activity"/>
    <property type="evidence" value="ECO:0007669"/>
    <property type="project" value="InterPro"/>
</dbReference>
<keyword evidence="3 4" id="KW-0472">Membrane</keyword>
<evidence type="ECO:0000256" key="1">
    <source>
        <dbReference type="ARBA" id="ARBA00022692"/>
    </source>
</evidence>
<feature type="transmembrane region" description="Helical" evidence="4">
    <location>
        <begin position="219"/>
        <end position="240"/>
    </location>
</feature>
<organism evidence="6 7">
    <name type="scientific">Mesorhizobium prunaredense</name>
    <dbReference type="NCBI Taxonomy" id="1631249"/>
    <lineage>
        <taxon>Bacteria</taxon>
        <taxon>Pseudomonadati</taxon>
        <taxon>Pseudomonadota</taxon>
        <taxon>Alphaproteobacteria</taxon>
        <taxon>Hyphomicrobiales</taxon>
        <taxon>Phyllobacteriaceae</taxon>
        <taxon>Mesorhizobium</taxon>
    </lineage>
</organism>
<dbReference type="PANTHER" id="PTHR42910">
    <property type="entry name" value="TRANSPORTER SCO4007-RELATED"/>
    <property type="match status" value="1"/>
</dbReference>
<feature type="domain" description="Major facilitator superfamily (MFS) profile" evidence="5">
    <location>
        <begin position="1"/>
        <end position="397"/>
    </location>
</feature>
<feature type="transmembrane region" description="Helical" evidence="4">
    <location>
        <begin position="12"/>
        <end position="32"/>
    </location>
</feature>
<keyword evidence="7" id="KW-1185">Reference proteome</keyword>
<dbReference type="Pfam" id="PF07690">
    <property type="entry name" value="MFS_1"/>
    <property type="match status" value="1"/>
</dbReference>
<evidence type="ECO:0000313" key="6">
    <source>
        <dbReference type="EMBL" id="SIT55603.1"/>
    </source>
</evidence>
<dbReference type="InterPro" id="IPR020846">
    <property type="entry name" value="MFS_dom"/>
</dbReference>
<protein>
    <submittedName>
        <fullName evidence="6">Uncharacterized MFS-type transporter YdeR</fullName>
    </submittedName>
</protein>
<evidence type="ECO:0000259" key="5">
    <source>
        <dbReference type="PROSITE" id="PS50850"/>
    </source>
</evidence>
<dbReference type="RefSeq" id="WP_210189834.1">
    <property type="nucleotide sequence ID" value="NZ_FTPD01000015.1"/>
</dbReference>
<feature type="transmembrane region" description="Helical" evidence="4">
    <location>
        <begin position="304"/>
        <end position="326"/>
    </location>
</feature>